<feature type="transmembrane region" description="Helical" evidence="1">
    <location>
        <begin position="29"/>
        <end position="49"/>
    </location>
</feature>
<gene>
    <name evidence="2" type="ORF">ERS370011_04143</name>
</gene>
<accession>A0A0M7I5S3</accession>
<feature type="transmembrane region" description="Helical" evidence="1">
    <location>
        <begin position="55"/>
        <end position="76"/>
    </location>
</feature>
<dbReference type="Pfam" id="PF03729">
    <property type="entry name" value="DUF308"/>
    <property type="match status" value="1"/>
</dbReference>
<dbReference type="AlphaFoldDB" id="A0A0M7I5S3"/>
<name>A0A0M7I5S3_9BORD</name>
<reference evidence="2 3" key="1">
    <citation type="submission" date="2015-09" db="EMBL/GenBank/DDBJ databases">
        <authorList>
            <person name="Jackson K.R."/>
            <person name="Lunt B.L."/>
            <person name="Fisher J.N.B."/>
            <person name="Gardner A.V."/>
            <person name="Bailey M.E."/>
            <person name="Deus L.M."/>
            <person name="Earl A.S."/>
            <person name="Gibby P.D."/>
            <person name="Hartmann K.A."/>
            <person name="Liu J.E."/>
            <person name="Manci A.M."/>
            <person name="Nielsen D.A."/>
            <person name="Solomon M.B."/>
            <person name="Breakwell D.P."/>
            <person name="Burnett S.H."/>
            <person name="Grose J.H."/>
        </authorList>
    </citation>
    <scope>NUCLEOTIDE SEQUENCE [LARGE SCALE GENOMIC DNA]</scope>
    <source>
        <strain evidence="2 3">2789STDY5608636</strain>
    </source>
</reference>
<dbReference type="PANTHER" id="PTHR34989:SF1">
    <property type="entry name" value="PROTEIN HDED"/>
    <property type="match status" value="1"/>
</dbReference>
<proteinExistence type="predicted"/>
<dbReference type="InterPro" id="IPR052712">
    <property type="entry name" value="Acid_resist_chaperone_HdeD"/>
</dbReference>
<dbReference type="PANTHER" id="PTHR34989">
    <property type="entry name" value="PROTEIN HDED"/>
    <property type="match status" value="1"/>
</dbReference>
<evidence type="ECO:0000313" key="2">
    <source>
        <dbReference type="EMBL" id="CUJ17934.1"/>
    </source>
</evidence>
<feature type="transmembrane region" description="Helical" evidence="1">
    <location>
        <begin position="141"/>
        <end position="159"/>
    </location>
</feature>
<dbReference type="EMBL" id="CYTV01000021">
    <property type="protein sequence ID" value="CUJ17934.1"/>
    <property type="molecule type" value="Genomic_DNA"/>
</dbReference>
<protein>
    <submittedName>
        <fullName evidence="2">Acid-resistance membrane protein</fullName>
    </submittedName>
</protein>
<keyword evidence="1" id="KW-1133">Transmembrane helix</keyword>
<dbReference type="GO" id="GO:0005886">
    <property type="term" value="C:plasma membrane"/>
    <property type="evidence" value="ECO:0007669"/>
    <property type="project" value="TreeGrafter"/>
</dbReference>
<sequence length="195" mass="21144">MSHPAWGGPDTERTMIDVTQNVGRQWGWVALRGVVAVLFGLLALCLPGITLAALVLVWGAYALVDGVFALIAGWRIRDQDKPLWPLILVGITGLAAGIVTFLWPGVTALVLLYIIAFWAIVAGVFQIVAAIRFRKEIQNEWLHGLSGLVSLLFGLMLLIQPGAGALALVWVIGIYAVFFGILLLALAWRLKRHAA</sequence>
<dbReference type="Proteomes" id="UP000053096">
    <property type="component" value="Unassembled WGS sequence"/>
</dbReference>
<evidence type="ECO:0000313" key="3">
    <source>
        <dbReference type="Proteomes" id="UP000053096"/>
    </source>
</evidence>
<feature type="transmembrane region" description="Helical" evidence="1">
    <location>
        <begin position="165"/>
        <end position="188"/>
    </location>
</feature>
<evidence type="ECO:0000256" key="1">
    <source>
        <dbReference type="SAM" id="Phobius"/>
    </source>
</evidence>
<keyword evidence="1" id="KW-0472">Membrane</keyword>
<feature type="transmembrane region" description="Helical" evidence="1">
    <location>
        <begin position="109"/>
        <end position="129"/>
    </location>
</feature>
<organism evidence="2 3">
    <name type="scientific">Bordetella pseudohinzii</name>
    <dbReference type="NCBI Taxonomy" id="1331258"/>
    <lineage>
        <taxon>Bacteria</taxon>
        <taxon>Pseudomonadati</taxon>
        <taxon>Pseudomonadota</taxon>
        <taxon>Betaproteobacteria</taxon>
        <taxon>Burkholderiales</taxon>
        <taxon>Alcaligenaceae</taxon>
        <taxon>Bordetella</taxon>
    </lineage>
</organism>
<feature type="transmembrane region" description="Helical" evidence="1">
    <location>
        <begin position="83"/>
        <end position="103"/>
    </location>
</feature>
<dbReference type="InterPro" id="IPR005325">
    <property type="entry name" value="DUF308_memb"/>
</dbReference>
<keyword evidence="1" id="KW-0812">Transmembrane</keyword>